<dbReference type="OMA" id="WFMSSFL"/>
<gene>
    <name evidence="3" type="primary">109584588</name>
</gene>
<dbReference type="SUPFAM" id="SSF52096">
    <property type="entry name" value="ClpP/crotonase"/>
    <property type="match status" value="1"/>
</dbReference>
<dbReference type="PANTHER" id="PTHR11941:SF45">
    <property type="entry name" value="ENOYL-COA DELTA ISOMERASE 1, MITOCHONDRIAL"/>
    <property type="match status" value="1"/>
</dbReference>
<dbReference type="Pfam" id="PF00378">
    <property type="entry name" value="ECH_1"/>
    <property type="match status" value="1"/>
</dbReference>
<dbReference type="CDD" id="cd06558">
    <property type="entry name" value="crotonase-like"/>
    <property type="match status" value="1"/>
</dbReference>
<dbReference type="AlphaFoldDB" id="A0A1X7VS61"/>
<evidence type="ECO:0000313" key="4">
    <source>
        <dbReference type="Proteomes" id="UP000007879"/>
    </source>
</evidence>
<reference evidence="4" key="1">
    <citation type="journal article" date="2010" name="Nature">
        <title>The Amphimedon queenslandica genome and the evolution of animal complexity.</title>
        <authorList>
            <person name="Srivastava M."/>
            <person name="Simakov O."/>
            <person name="Chapman J."/>
            <person name="Fahey B."/>
            <person name="Gauthier M.E."/>
            <person name="Mitros T."/>
            <person name="Richards G.S."/>
            <person name="Conaco C."/>
            <person name="Dacre M."/>
            <person name="Hellsten U."/>
            <person name="Larroux C."/>
            <person name="Putnam N.H."/>
            <person name="Stanke M."/>
            <person name="Adamska M."/>
            <person name="Darling A."/>
            <person name="Degnan S.M."/>
            <person name="Oakley T.H."/>
            <person name="Plachetzki D.C."/>
            <person name="Zhai Y."/>
            <person name="Adamski M."/>
            <person name="Calcino A."/>
            <person name="Cummins S.F."/>
            <person name="Goodstein D.M."/>
            <person name="Harris C."/>
            <person name="Jackson D.J."/>
            <person name="Leys S.P."/>
            <person name="Shu S."/>
            <person name="Woodcroft B.J."/>
            <person name="Vervoort M."/>
            <person name="Kosik K.S."/>
            <person name="Manning G."/>
            <person name="Degnan B.M."/>
            <person name="Rokhsar D.S."/>
        </authorList>
    </citation>
    <scope>NUCLEOTIDE SEQUENCE [LARGE SCALE GENOMIC DNA]</scope>
</reference>
<dbReference type="eggNOG" id="KOG1683">
    <property type="taxonomic scope" value="Eukaryota"/>
</dbReference>
<evidence type="ECO:0000256" key="2">
    <source>
        <dbReference type="RuleBase" id="RU003707"/>
    </source>
</evidence>
<dbReference type="Gene3D" id="3.90.226.10">
    <property type="entry name" value="2-enoyl-CoA Hydratase, Chain A, domain 1"/>
    <property type="match status" value="1"/>
</dbReference>
<dbReference type="STRING" id="400682.A0A1X7VS61"/>
<dbReference type="EnsemblMetazoa" id="Aqu2.1.42719_001">
    <property type="protein sequence ID" value="Aqu2.1.42719_001"/>
    <property type="gene ID" value="Aqu2.1.42719"/>
</dbReference>
<dbReference type="InterPro" id="IPR029045">
    <property type="entry name" value="ClpP/crotonase-like_dom_sf"/>
</dbReference>
<name>A0A1X7VS61_AMPQE</name>
<dbReference type="GO" id="GO:0006635">
    <property type="term" value="P:fatty acid beta-oxidation"/>
    <property type="evidence" value="ECO:0007669"/>
    <property type="project" value="TreeGrafter"/>
</dbReference>
<protein>
    <recommendedName>
        <fullName evidence="5">Enoyl-CoA hydratase</fullName>
    </recommendedName>
</protein>
<dbReference type="GO" id="GO:0005739">
    <property type="term" value="C:mitochondrion"/>
    <property type="evidence" value="ECO:0007669"/>
    <property type="project" value="TreeGrafter"/>
</dbReference>
<accession>A0A1X7VS61</accession>
<organism evidence="3">
    <name type="scientific">Amphimedon queenslandica</name>
    <name type="common">Sponge</name>
    <dbReference type="NCBI Taxonomy" id="400682"/>
    <lineage>
        <taxon>Eukaryota</taxon>
        <taxon>Metazoa</taxon>
        <taxon>Porifera</taxon>
        <taxon>Demospongiae</taxon>
        <taxon>Heteroscleromorpha</taxon>
        <taxon>Haplosclerida</taxon>
        <taxon>Niphatidae</taxon>
        <taxon>Amphimedon</taxon>
    </lineage>
</organism>
<keyword evidence="4" id="KW-1185">Reference proteome</keyword>
<dbReference type="InterPro" id="IPR018376">
    <property type="entry name" value="Enoyl-CoA_hyd/isom_CS"/>
</dbReference>
<dbReference type="PROSITE" id="PS00166">
    <property type="entry name" value="ENOYL_COA_HYDRATASE"/>
    <property type="match status" value="1"/>
</dbReference>
<dbReference type="Proteomes" id="UP000007879">
    <property type="component" value="Unassembled WGS sequence"/>
</dbReference>
<dbReference type="InParanoid" id="A0A1X7VS61"/>
<evidence type="ECO:0008006" key="5">
    <source>
        <dbReference type="Google" id="ProtNLM"/>
    </source>
</evidence>
<reference evidence="3" key="2">
    <citation type="submission" date="2017-05" db="UniProtKB">
        <authorList>
            <consortium name="EnsemblMetazoa"/>
        </authorList>
    </citation>
    <scope>IDENTIFICATION</scope>
</reference>
<dbReference type="InterPro" id="IPR001753">
    <property type="entry name" value="Enoyl-CoA_hydra/iso"/>
</dbReference>
<dbReference type="EnsemblMetazoa" id="XM_020000380.1">
    <property type="protein sequence ID" value="XP_019855939.1"/>
    <property type="gene ID" value="LOC109584588"/>
</dbReference>
<dbReference type="GO" id="GO:0003824">
    <property type="term" value="F:catalytic activity"/>
    <property type="evidence" value="ECO:0007669"/>
    <property type="project" value="InterPro"/>
</dbReference>
<dbReference type="OrthoDB" id="1696280at2759"/>
<dbReference type="KEGG" id="aqu:109584588"/>
<dbReference type="Gene3D" id="6.10.250.170">
    <property type="match status" value="1"/>
</dbReference>
<evidence type="ECO:0000313" key="3">
    <source>
        <dbReference type="EnsemblMetazoa" id="Aqu2.1.42719_001"/>
    </source>
</evidence>
<comment type="similarity">
    <text evidence="1 2">Belongs to the enoyl-CoA hydratase/isomerase family.</text>
</comment>
<dbReference type="PANTHER" id="PTHR11941">
    <property type="entry name" value="ENOYL-COA HYDRATASE-RELATED"/>
    <property type="match status" value="1"/>
</dbReference>
<proteinExistence type="inferred from homology"/>
<evidence type="ECO:0000256" key="1">
    <source>
        <dbReference type="ARBA" id="ARBA00005254"/>
    </source>
</evidence>
<sequence>MQAVRVFGLAKLQSSFSRRVSSLVEVKYETIAGKRAQYNVAVVQLNNPPVNSLSRSLLSDLNVTLKNISSSDHHIHGLVIASNVKNSFSAGLQLEELVNTDRNKLSQYWSLIQDCWHTLFTSQIPTVAAIDGHCLAGGVIIAVATDYRIASNGDFGIGVTAARIGVIAPPLFQDNIKHIIGSRQTELMLLQGKVFTPDEALKIGLIDEVHCSNEDIISYACRSLIPFMETDVRARTNMKLSLRSKIIQKMELEREEHNEAFADFMLSPPVQEKLVSFIKTLKKQ</sequence>